<dbReference type="Proteomes" id="UP000295221">
    <property type="component" value="Unassembled WGS sequence"/>
</dbReference>
<evidence type="ECO:0000313" key="2">
    <source>
        <dbReference type="Proteomes" id="UP000295221"/>
    </source>
</evidence>
<name>A0A4R2GGL4_9BACT</name>
<dbReference type="PROSITE" id="PS51257">
    <property type="entry name" value="PROKAR_LIPOPROTEIN"/>
    <property type="match status" value="1"/>
</dbReference>
<sequence>MKIFKNIYLVIASVSILVIACDPIEDRDLLKNAFNPDDIELAVEHSAPGSNLFTLKLKTPGITGYWDYTIGKGFSNEVEVLYPITGTQTFSYVVSSGYIGNNMNDIEYVVKSIDVEITQLDNEVPEQWRNLVGDGSKTWVFDKSDITRWWYMTDADPAAFWWQPDDGPSDETGRMIFDLEGQPNFTYFASPDAEAVGNTTWVFNSDFSELRLIGEANILGVEGGGEHVDGLKNYRILELTEDRLVLFNTPVAWSPGWVWVFKPAED</sequence>
<organism evidence="1 2">
    <name type="scientific">Natronoflexus pectinivorans</name>
    <dbReference type="NCBI Taxonomy" id="682526"/>
    <lineage>
        <taxon>Bacteria</taxon>
        <taxon>Pseudomonadati</taxon>
        <taxon>Bacteroidota</taxon>
        <taxon>Bacteroidia</taxon>
        <taxon>Marinilabiliales</taxon>
        <taxon>Marinilabiliaceae</taxon>
        <taxon>Natronoflexus</taxon>
    </lineage>
</organism>
<dbReference type="RefSeq" id="WP_132434155.1">
    <property type="nucleotide sequence ID" value="NZ_SLWK01000008.1"/>
</dbReference>
<reference evidence="1 2" key="1">
    <citation type="submission" date="2019-03" db="EMBL/GenBank/DDBJ databases">
        <title>Genomic Encyclopedia of Type Strains, Phase IV (KMG-IV): sequencing the most valuable type-strain genomes for metagenomic binning, comparative biology and taxonomic classification.</title>
        <authorList>
            <person name="Goeker M."/>
        </authorList>
    </citation>
    <scope>NUCLEOTIDE SEQUENCE [LARGE SCALE GENOMIC DNA]</scope>
    <source>
        <strain evidence="1 2">DSM 24179</strain>
    </source>
</reference>
<dbReference type="AlphaFoldDB" id="A0A4R2GGL4"/>
<protein>
    <submittedName>
        <fullName evidence="1">Uncharacterized protein</fullName>
    </submittedName>
</protein>
<dbReference type="OrthoDB" id="646668at2"/>
<keyword evidence="2" id="KW-1185">Reference proteome</keyword>
<dbReference type="EMBL" id="SLWK01000008">
    <property type="protein sequence ID" value="TCO07456.1"/>
    <property type="molecule type" value="Genomic_DNA"/>
</dbReference>
<proteinExistence type="predicted"/>
<gene>
    <name evidence="1" type="ORF">EV194_10863</name>
</gene>
<accession>A0A4R2GGL4</accession>
<comment type="caution">
    <text evidence="1">The sequence shown here is derived from an EMBL/GenBank/DDBJ whole genome shotgun (WGS) entry which is preliminary data.</text>
</comment>
<evidence type="ECO:0000313" key="1">
    <source>
        <dbReference type="EMBL" id="TCO07456.1"/>
    </source>
</evidence>